<comment type="caution">
    <text evidence="7">The sequence shown here is derived from an EMBL/GenBank/DDBJ whole genome shotgun (WGS) entry which is preliminary data.</text>
</comment>
<feature type="transmembrane region" description="Helical" evidence="6">
    <location>
        <begin position="143"/>
        <end position="164"/>
    </location>
</feature>
<evidence type="ECO:0000313" key="7">
    <source>
        <dbReference type="EMBL" id="KAK3295369.1"/>
    </source>
</evidence>
<keyword evidence="8" id="KW-1185">Reference proteome</keyword>
<feature type="compositionally biased region" description="Polar residues" evidence="5">
    <location>
        <begin position="55"/>
        <end position="65"/>
    </location>
</feature>
<dbReference type="GO" id="GO:0016020">
    <property type="term" value="C:membrane"/>
    <property type="evidence" value="ECO:0007669"/>
    <property type="project" value="UniProtKB-SubCell"/>
</dbReference>
<feature type="region of interest" description="Disordered" evidence="5">
    <location>
        <begin position="206"/>
        <end position="242"/>
    </location>
</feature>
<feature type="compositionally biased region" description="Basic and acidic residues" evidence="5">
    <location>
        <begin position="230"/>
        <end position="242"/>
    </location>
</feature>
<comment type="subcellular location">
    <subcellularLocation>
        <location evidence="1">Membrane</location>
        <topology evidence="1">Single-pass membrane protein</topology>
    </subcellularLocation>
</comment>
<dbReference type="RefSeq" id="XP_062658883.1">
    <property type="nucleotide sequence ID" value="XM_062805219.1"/>
</dbReference>
<proteinExistence type="predicted"/>
<accession>A0AAE0LSM9</accession>
<keyword evidence="3 6" id="KW-1133">Transmembrane helix</keyword>
<dbReference type="AlphaFoldDB" id="A0AAE0LSM9"/>
<keyword evidence="4 6" id="KW-0472">Membrane</keyword>
<sequence length="242" mass="25669">MAPPAGISTESRQDAWSGTLEGPDTGFKWKVQLYGFNLEESDRFFLWLKRGGPENQDNMNAQRMSSPYFKITKKAVPSTTSKPSTTTDPSPSTSGSTESPSAIPTAASSTSTSANPSSTAPSPANDPETSTQGTSGLPVGAQAGIGVGVSVIGLTCIVCALLWYRHLKKKRQILADSQQNGMTNYSPGMSDAWKVPGYSQGHSLYPPAELRPGPSPVEIGTGGDIAEMPTPRDYRRAELGNR</sequence>
<reference evidence="7" key="1">
    <citation type="journal article" date="2023" name="Mol. Phylogenet. Evol.">
        <title>Genome-scale phylogeny and comparative genomics of the fungal order Sordariales.</title>
        <authorList>
            <person name="Hensen N."/>
            <person name="Bonometti L."/>
            <person name="Westerberg I."/>
            <person name="Brannstrom I.O."/>
            <person name="Guillou S."/>
            <person name="Cros-Aarteil S."/>
            <person name="Calhoun S."/>
            <person name="Haridas S."/>
            <person name="Kuo A."/>
            <person name="Mondo S."/>
            <person name="Pangilinan J."/>
            <person name="Riley R."/>
            <person name="LaButti K."/>
            <person name="Andreopoulos B."/>
            <person name="Lipzen A."/>
            <person name="Chen C."/>
            <person name="Yan M."/>
            <person name="Daum C."/>
            <person name="Ng V."/>
            <person name="Clum A."/>
            <person name="Steindorff A."/>
            <person name="Ohm R.A."/>
            <person name="Martin F."/>
            <person name="Silar P."/>
            <person name="Natvig D.O."/>
            <person name="Lalanne C."/>
            <person name="Gautier V."/>
            <person name="Ament-Velasquez S.L."/>
            <person name="Kruys A."/>
            <person name="Hutchinson M.I."/>
            <person name="Powell A.J."/>
            <person name="Barry K."/>
            <person name="Miller A.N."/>
            <person name="Grigoriev I.V."/>
            <person name="Debuchy R."/>
            <person name="Gladieux P."/>
            <person name="Hiltunen Thoren M."/>
            <person name="Johannesson H."/>
        </authorList>
    </citation>
    <scope>NUCLEOTIDE SEQUENCE</scope>
    <source>
        <strain evidence="7">CBS 168.71</strain>
    </source>
</reference>
<dbReference type="GO" id="GO:0071944">
    <property type="term" value="C:cell periphery"/>
    <property type="evidence" value="ECO:0007669"/>
    <property type="project" value="UniProtKB-ARBA"/>
</dbReference>
<name>A0AAE0LSM9_9PEZI</name>
<evidence type="ECO:0000256" key="1">
    <source>
        <dbReference type="ARBA" id="ARBA00004167"/>
    </source>
</evidence>
<evidence type="ECO:0008006" key="9">
    <source>
        <dbReference type="Google" id="ProtNLM"/>
    </source>
</evidence>
<dbReference type="PANTHER" id="PTHR15549:SF26">
    <property type="entry name" value="AXIAL BUDDING PATTERN PROTEIN 2-RELATED"/>
    <property type="match status" value="1"/>
</dbReference>
<keyword evidence="2 6" id="KW-0812">Transmembrane</keyword>
<gene>
    <name evidence="7" type="ORF">B0H64DRAFT_417105</name>
</gene>
<dbReference type="Proteomes" id="UP001278766">
    <property type="component" value="Unassembled WGS sequence"/>
</dbReference>
<evidence type="ECO:0000256" key="6">
    <source>
        <dbReference type="SAM" id="Phobius"/>
    </source>
</evidence>
<feature type="compositionally biased region" description="Low complexity" evidence="5">
    <location>
        <begin position="77"/>
        <end position="123"/>
    </location>
</feature>
<evidence type="ECO:0000256" key="4">
    <source>
        <dbReference type="ARBA" id="ARBA00023136"/>
    </source>
</evidence>
<evidence type="ECO:0000256" key="2">
    <source>
        <dbReference type="ARBA" id="ARBA00022692"/>
    </source>
</evidence>
<reference evidence="7" key="2">
    <citation type="submission" date="2023-06" db="EMBL/GenBank/DDBJ databases">
        <authorList>
            <consortium name="Lawrence Berkeley National Laboratory"/>
            <person name="Haridas S."/>
            <person name="Hensen N."/>
            <person name="Bonometti L."/>
            <person name="Westerberg I."/>
            <person name="Brannstrom I.O."/>
            <person name="Guillou S."/>
            <person name="Cros-Aarteil S."/>
            <person name="Calhoun S."/>
            <person name="Kuo A."/>
            <person name="Mondo S."/>
            <person name="Pangilinan J."/>
            <person name="Riley R."/>
            <person name="Labutti K."/>
            <person name="Andreopoulos B."/>
            <person name="Lipzen A."/>
            <person name="Chen C."/>
            <person name="Yanf M."/>
            <person name="Daum C."/>
            <person name="Ng V."/>
            <person name="Clum A."/>
            <person name="Steindorff A."/>
            <person name="Ohm R."/>
            <person name="Martin F."/>
            <person name="Silar P."/>
            <person name="Natvig D."/>
            <person name="Lalanne C."/>
            <person name="Gautier V."/>
            <person name="Ament-Velasquez S.L."/>
            <person name="Kruys A."/>
            <person name="Hutchinson M.I."/>
            <person name="Powell A.J."/>
            <person name="Barry K."/>
            <person name="Miller A.N."/>
            <person name="Grigoriev I.V."/>
            <person name="Debuchy R."/>
            <person name="Gladieux P."/>
            <person name="Thoren M.H."/>
            <person name="Johannesson H."/>
        </authorList>
    </citation>
    <scope>NUCLEOTIDE SEQUENCE</scope>
    <source>
        <strain evidence="7">CBS 168.71</strain>
    </source>
</reference>
<organism evidence="7 8">
    <name type="scientific">Chaetomium fimeti</name>
    <dbReference type="NCBI Taxonomy" id="1854472"/>
    <lineage>
        <taxon>Eukaryota</taxon>
        <taxon>Fungi</taxon>
        <taxon>Dikarya</taxon>
        <taxon>Ascomycota</taxon>
        <taxon>Pezizomycotina</taxon>
        <taxon>Sordariomycetes</taxon>
        <taxon>Sordariomycetidae</taxon>
        <taxon>Sordariales</taxon>
        <taxon>Chaetomiaceae</taxon>
        <taxon>Chaetomium</taxon>
    </lineage>
</organism>
<protein>
    <recommendedName>
        <fullName evidence="9">Mid2 domain-containing protein</fullName>
    </recommendedName>
</protein>
<dbReference type="EMBL" id="JAUEPN010000004">
    <property type="protein sequence ID" value="KAK3295369.1"/>
    <property type="molecule type" value="Genomic_DNA"/>
</dbReference>
<dbReference type="InterPro" id="IPR051694">
    <property type="entry name" value="Immunoregulatory_rcpt-like"/>
</dbReference>
<evidence type="ECO:0000256" key="5">
    <source>
        <dbReference type="SAM" id="MobiDB-lite"/>
    </source>
</evidence>
<dbReference type="PANTHER" id="PTHR15549">
    <property type="entry name" value="PAIRED IMMUNOGLOBULIN-LIKE TYPE 2 RECEPTOR"/>
    <property type="match status" value="1"/>
</dbReference>
<dbReference type="GeneID" id="87842167"/>
<feature type="region of interest" description="Disordered" evidence="5">
    <location>
        <begin position="52"/>
        <end position="136"/>
    </location>
</feature>
<feature type="region of interest" description="Disordered" evidence="5">
    <location>
        <begin position="1"/>
        <end position="25"/>
    </location>
</feature>
<evidence type="ECO:0000313" key="8">
    <source>
        <dbReference type="Proteomes" id="UP001278766"/>
    </source>
</evidence>
<evidence type="ECO:0000256" key="3">
    <source>
        <dbReference type="ARBA" id="ARBA00022989"/>
    </source>
</evidence>